<dbReference type="Gene3D" id="2.60.120.10">
    <property type="entry name" value="Jelly Rolls"/>
    <property type="match status" value="1"/>
</dbReference>
<dbReference type="CDD" id="cd02213">
    <property type="entry name" value="cupin_PMI_typeII_C"/>
    <property type="match status" value="1"/>
</dbReference>
<evidence type="ECO:0000259" key="2">
    <source>
        <dbReference type="Pfam" id="PF07883"/>
    </source>
</evidence>
<evidence type="ECO:0000259" key="1">
    <source>
        <dbReference type="Pfam" id="PF00483"/>
    </source>
</evidence>
<dbReference type="Proteomes" id="UP000249260">
    <property type="component" value="Unassembled WGS sequence"/>
</dbReference>
<dbReference type="InterPro" id="IPR029044">
    <property type="entry name" value="Nucleotide-diphossugar_trans"/>
</dbReference>
<dbReference type="AlphaFoldDB" id="A0A328TXB6"/>
<reference evidence="3 4" key="1">
    <citation type="submission" date="2018-06" db="EMBL/GenBank/DDBJ databases">
        <title>Paenibacillus montanisoli sp. nov., isolated from mountain area soil.</title>
        <authorList>
            <person name="Wu M."/>
        </authorList>
    </citation>
    <scope>NUCLEOTIDE SEQUENCE [LARGE SCALE GENOMIC DNA]</scope>
    <source>
        <strain evidence="3 4">RA17</strain>
    </source>
</reference>
<feature type="domain" description="Nucleotidyl transferase" evidence="1">
    <location>
        <begin position="6"/>
        <end position="271"/>
    </location>
</feature>
<dbReference type="InterPro" id="IPR013096">
    <property type="entry name" value="Cupin_2"/>
</dbReference>
<dbReference type="EMBL" id="QLUW01000003">
    <property type="protein sequence ID" value="RAP75127.1"/>
    <property type="molecule type" value="Genomic_DNA"/>
</dbReference>
<protein>
    <submittedName>
        <fullName evidence="3">Mannose-1-phosphate guanylyltransferase</fullName>
    </submittedName>
</protein>
<evidence type="ECO:0000313" key="4">
    <source>
        <dbReference type="Proteomes" id="UP000249260"/>
    </source>
</evidence>
<dbReference type="GO" id="GO:0009298">
    <property type="term" value="P:GDP-mannose biosynthetic process"/>
    <property type="evidence" value="ECO:0007669"/>
    <property type="project" value="TreeGrafter"/>
</dbReference>
<dbReference type="InterPro" id="IPR014710">
    <property type="entry name" value="RmlC-like_jellyroll"/>
</dbReference>
<dbReference type="Gene3D" id="3.90.550.10">
    <property type="entry name" value="Spore Coat Polysaccharide Biosynthesis Protein SpsA, Chain A"/>
    <property type="match status" value="1"/>
</dbReference>
<proteinExistence type="predicted"/>
<dbReference type="Pfam" id="PF07883">
    <property type="entry name" value="Cupin_2"/>
    <property type="match status" value="1"/>
</dbReference>
<dbReference type="OrthoDB" id="9806359at2"/>
<feature type="domain" description="Cupin type-2" evidence="2">
    <location>
        <begin position="369"/>
        <end position="426"/>
    </location>
</feature>
<dbReference type="Pfam" id="PF00483">
    <property type="entry name" value="NTP_transferase"/>
    <property type="match status" value="1"/>
</dbReference>
<keyword evidence="3" id="KW-0808">Transferase</keyword>
<dbReference type="InterPro" id="IPR005835">
    <property type="entry name" value="NTP_transferase_dom"/>
</dbReference>
<dbReference type="InterPro" id="IPR051161">
    <property type="entry name" value="Mannose-6P_isomerase_type2"/>
</dbReference>
<dbReference type="PANTHER" id="PTHR46390">
    <property type="entry name" value="MANNOSE-1-PHOSPHATE GUANYLYLTRANSFERASE"/>
    <property type="match status" value="1"/>
</dbReference>
<dbReference type="PANTHER" id="PTHR46390:SF1">
    <property type="entry name" value="MANNOSE-1-PHOSPHATE GUANYLYLTRANSFERASE"/>
    <property type="match status" value="1"/>
</dbReference>
<keyword evidence="3" id="KW-0548">Nucleotidyltransferase</keyword>
<dbReference type="InterPro" id="IPR011051">
    <property type="entry name" value="RmlC_Cupin_sf"/>
</dbReference>
<comment type="caution">
    <text evidence="3">The sequence shown here is derived from an EMBL/GenBank/DDBJ whole genome shotgun (WGS) entry which is preliminary data.</text>
</comment>
<sequence>MALRIVLLSGGSGKRLWPLSNEVRSKLFLKLLPSESGGNQSMIQRVCGQLEEAGLLPETTIVAQASQAEMFQSQVGDKLCMVAEPCRRGTFTAVALAAAYLHDKLGVAPEETVCVMPADLYVEAAFFTVLKRFPDYLSQSGTELALLGTLPDHPSSQFGYIVPEKSDEAAAAKGYLPIVQFVEKPDEAHAARLIASHAMWNCGVFAFPLSFMLSILGSRGLPAGYDDLLGRYTQLPDASFDVEVAEKTAHSVVIPYEKGWSDLGDWRVFTEYLGSSVIGLGEISGGSVQSHVVNELACPIRLIGVSNVIVAASAEGILVADKGKANQIKQLLGGSPEHPMSGEKRWGTYRILDYSKTDAAAESLTKKIDLLPGKHTSYHLHAHRKETLVILSGTGTFVYEDKLASISAGDVLHIPAGAKHAVQAASLLAYLAIQIGADLTREDVQRIAVTWTDIVSRCANP</sequence>
<evidence type="ECO:0000313" key="3">
    <source>
        <dbReference type="EMBL" id="RAP75127.1"/>
    </source>
</evidence>
<dbReference type="SUPFAM" id="SSF53448">
    <property type="entry name" value="Nucleotide-diphospho-sugar transferases"/>
    <property type="match status" value="1"/>
</dbReference>
<keyword evidence="4" id="KW-1185">Reference proteome</keyword>
<dbReference type="SUPFAM" id="SSF51182">
    <property type="entry name" value="RmlC-like cupins"/>
    <property type="match status" value="1"/>
</dbReference>
<organism evidence="3 4">
    <name type="scientific">Paenibacillus montanisoli</name>
    <dbReference type="NCBI Taxonomy" id="2081970"/>
    <lineage>
        <taxon>Bacteria</taxon>
        <taxon>Bacillati</taxon>
        <taxon>Bacillota</taxon>
        <taxon>Bacilli</taxon>
        <taxon>Bacillales</taxon>
        <taxon>Paenibacillaceae</taxon>
        <taxon>Paenibacillus</taxon>
    </lineage>
</organism>
<accession>A0A328TXB6</accession>
<dbReference type="GO" id="GO:0004475">
    <property type="term" value="F:mannose-1-phosphate guanylyltransferase (GTP) activity"/>
    <property type="evidence" value="ECO:0007669"/>
    <property type="project" value="TreeGrafter"/>
</dbReference>
<name>A0A328TXB6_9BACL</name>
<gene>
    <name evidence="3" type="ORF">DL346_17230</name>
</gene>